<gene>
    <name evidence="1" type="ORF">EV378_0403</name>
</gene>
<keyword evidence="2" id="KW-1185">Reference proteome</keyword>
<dbReference type="AlphaFoldDB" id="A0A4R1HPX8"/>
<accession>A0A4R1HPX8</accession>
<proteinExistence type="predicted"/>
<dbReference type="RefSeq" id="WP_132421054.1">
    <property type="nucleotide sequence ID" value="NZ_SMFZ01000001.1"/>
</dbReference>
<evidence type="ECO:0000313" key="2">
    <source>
        <dbReference type="Proteomes" id="UP000295560"/>
    </source>
</evidence>
<protein>
    <submittedName>
        <fullName evidence="1">Uncharacterized protein</fullName>
    </submittedName>
</protein>
<sequence length="96" mass="10655">MDPTRWLTADEQQLSSRALRTGLALSGLDLDALWSRCVALEEFPAMPWLAAVLDDSQARTAHQHDVIAQALNDTFLDDGQDHPVRYTAQLADEPPI</sequence>
<organism evidence="1 2">
    <name type="scientific">Pseudonocardia endophytica</name>
    <dbReference type="NCBI Taxonomy" id="401976"/>
    <lineage>
        <taxon>Bacteria</taxon>
        <taxon>Bacillati</taxon>
        <taxon>Actinomycetota</taxon>
        <taxon>Actinomycetes</taxon>
        <taxon>Pseudonocardiales</taxon>
        <taxon>Pseudonocardiaceae</taxon>
        <taxon>Pseudonocardia</taxon>
    </lineage>
</organism>
<evidence type="ECO:0000313" key="1">
    <source>
        <dbReference type="EMBL" id="TCK24627.1"/>
    </source>
</evidence>
<comment type="caution">
    <text evidence="1">The sequence shown here is derived from an EMBL/GenBank/DDBJ whole genome shotgun (WGS) entry which is preliminary data.</text>
</comment>
<reference evidence="1 2" key="1">
    <citation type="submission" date="2019-03" db="EMBL/GenBank/DDBJ databases">
        <title>Sequencing the genomes of 1000 actinobacteria strains.</title>
        <authorList>
            <person name="Klenk H.-P."/>
        </authorList>
    </citation>
    <scope>NUCLEOTIDE SEQUENCE [LARGE SCALE GENOMIC DNA]</scope>
    <source>
        <strain evidence="1 2">DSM 44969</strain>
    </source>
</reference>
<dbReference type="EMBL" id="SMFZ01000001">
    <property type="protein sequence ID" value="TCK24627.1"/>
    <property type="molecule type" value="Genomic_DNA"/>
</dbReference>
<name>A0A4R1HPX8_PSEEN</name>
<dbReference type="Proteomes" id="UP000295560">
    <property type="component" value="Unassembled WGS sequence"/>
</dbReference>